<protein>
    <submittedName>
        <fullName evidence="2">Uncharacterized protein</fullName>
    </submittedName>
</protein>
<dbReference type="EMBL" id="MU853421">
    <property type="protein sequence ID" value="KAK4131922.1"/>
    <property type="molecule type" value="Genomic_DNA"/>
</dbReference>
<evidence type="ECO:0000313" key="2">
    <source>
        <dbReference type="EMBL" id="KAK4131922.1"/>
    </source>
</evidence>
<organism evidence="2 3">
    <name type="scientific">Trichocladium antarcticum</name>
    <dbReference type="NCBI Taxonomy" id="1450529"/>
    <lineage>
        <taxon>Eukaryota</taxon>
        <taxon>Fungi</taxon>
        <taxon>Dikarya</taxon>
        <taxon>Ascomycota</taxon>
        <taxon>Pezizomycotina</taxon>
        <taxon>Sordariomycetes</taxon>
        <taxon>Sordariomycetidae</taxon>
        <taxon>Sordariales</taxon>
        <taxon>Chaetomiaceae</taxon>
        <taxon>Trichocladium</taxon>
    </lineage>
</organism>
<accession>A0AAN6UF94</accession>
<feature type="non-terminal residue" evidence="2">
    <location>
        <position position="189"/>
    </location>
</feature>
<feature type="region of interest" description="Disordered" evidence="1">
    <location>
        <begin position="1"/>
        <end position="65"/>
    </location>
</feature>
<feature type="compositionally biased region" description="Basic and acidic residues" evidence="1">
    <location>
        <begin position="82"/>
        <end position="96"/>
    </location>
</feature>
<evidence type="ECO:0000256" key="1">
    <source>
        <dbReference type="SAM" id="MobiDB-lite"/>
    </source>
</evidence>
<keyword evidence="3" id="KW-1185">Reference proteome</keyword>
<feature type="region of interest" description="Disordered" evidence="1">
    <location>
        <begin position="79"/>
        <end position="189"/>
    </location>
</feature>
<dbReference type="Proteomes" id="UP001304895">
    <property type="component" value="Unassembled WGS sequence"/>
</dbReference>
<reference evidence="2" key="2">
    <citation type="submission" date="2023-05" db="EMBL/GenBank/DDBJ databases">
        <authorList>
            <consortium name="Lawrence Berkeley National Laboratory"/>
            <person name="Steindorff A."/>
            <person name="Hensen N."/>
            <person name="Bonometti L."/>
            <person name="Westerberg I."/>
            <person name="Brannstrom I.O."/>
            <person name="Guillou S."/>
            <person name="Cros-Aarteil S."/>
            <person name="Calhoun S."/>
            <person name="Haridas S."/>
            <person name="Kuo A."/>
            <person name="Mondo S."/>
            <person name="Pangilinan J."/>
            <person name="Riley R."/>
            <person name="Labutti K."/>
            <person name="Andreopoulos B."/>
            <person name="Lipzen A."/>
            <person name="Chen C."/>
            <person name="Yanf M."/>
            <person name="Daum C."/>
            <person name="Ng V."/>
            <person name="Clum A."/>
            <person name="Ohm R."/>
            <person name="Martin F."/>
            <person name="Silar P."/>
            <person name="Natvig D."/>
            <person name="Lalanne C."/>
            <person name="Gautier V."/>
            <person name="Ament-Velasquez S.L."/>
            <person name="Kruys A."/>
            <person name="Hutchinson M.I."/>
            <person name="Powell A.J."/>
            <person name="Barry K."/>
            <person name="Miller A.N."/>
            <person name="Grigoriev I.V."/>
            <person name="Debuchy R."/>
            <person name="Gladieux P."/>
            <person name="Thoren M.H."/>
            <person name="Johannesson H."/>
        </authorList>
    </citation>
    <scope>NUCLEOTIDE SEQUENCE</scope>
    <source>
        <strain evidence="2">CBS 123565</strain>
    </source>
</reference>
<reference evidence="2" key="1">
    <citation type="journal article" date="2023" name="Mol. Phylogenet. Evol.">
        <title>Genome-scale phylogeny and comparative genomics of the fungal order Sordariales.</title>
        <authorList>
            <person name="Hensen N."/>
            <person name="Bonometti L."/>
            <person name="Westerberg I."/>
            <person name="Brannstrom I.O."/>
            <person name="Guillou S."/>
            <person name="Cros-Aarteil S."/>
            <person name="Calhoun S."/>
            <person name="Haridas S."/>
            <person name="Kuo A."/>
            <person name="Mondo S."/>
            <person name="Pangilinan J."/>
            <person name="Riley R."/>
            <person name="LaButti K."/>
            <person name="Andreopoulos B."/>
            <person name="Lipzen A."/>
            <person name="Chen C."/>
            <person name="Yan M."/>
            <person name="Daum C."/>
            <person name="Ng V."/>
            <person name="Clum A."/>
            <person name="Steindorff A."/>
            <person name="Ohm R.A."/>
            <person name="Martin F."/>
            <person name="Silar P."/>
            <person name="Natvig D.O."/>
            <person name="Lalanne C."/>
            <person name="Gautier V."/>
            <person name="Ament-Velasquez S.L."/>
            <person name="Kruys A."/>
            <person name="Hutchinson M.I."/>
            <person name="Powell A.J."/>
            <person name="Barry K."/>
            <person name="Miller A.N."/>
            <person name="Grigoriev I.V."/>
            <person name="Debuchy R."/>
            <person name="Gladieux P."/>
            <person name="Hiltunen Thoren M."/>
            <person name="Johannesson H."/>
        </authorList>
    </citation>
    <scope>NUCLEOTIDE SEQUENCE</scope>
    <source>
        <strain evidence="2">CBS 123565</strain>
    </source>
</reference>
<gene>
    <name evidence="2" type="ORF">BT67DRAFT_386695</name>
</gene>
<sequence length="189" mass="21746">MDVPRSRPSQTTWTKNHEHQHSHDYSGQDNKSKEPKFNPHDNTQHFIRMDTPYGTIRENPVARSREKNVEFVQTWLQQTQARDLHLPRRGQHERLPDTANRSRSRADVSRHGKRPRPQSDDAPPSPKLAGQDTASKLGPKANRISGSLTRRASEPQPSKSKLNKSQKEDKELDELSAFFSRKTSQNKAR</sequence>
<name>A0AAN6UF94_9PEZI</name>
<dbReference type="AlphaFoldDB" id="A0AAN6UF94"/>
<evidence type="ECO:0000313" key="3">
    <source>
        <dbReference type="Proteomes" id="UP001304895"/>
    </source>
</evidence>
<feature type="compositionally biased region" description="Basic and acidic residues" evidence="1">
    <location>
        <begin position="15"/>
        <end position="43"/>
    </location>
</feature>
<proteinExistence type="predicted"/>
<feature type="compositionally biased region" description="Polar residues" evidence="1">
    <location>
        <begin position="144"/>
        <end position="160"/>
    </location>
</feature>
<comment type="caution">
    <text evidence="2">The sequence shown here is derived from an EMBL/GenBank/DDBJ whole genome shotgun (WGS) entry which is preliminary data.</text>
</comment>